<reference evidence="2" key="1">
    <citation type="journal article" date="2023" name="Mol. Phylogenet. Evol.">
        <title>Genome-scale phylogeny and comparative genomics of the fungal order Sordariales.</title>
        <authorList>
            <person name="Hensen N."/>
            <person name="Bonometti L."/>
            <person name="Westerberg I."/>
            <person name="Brannstrom I.O."/>
            <person name="Guillou S."/>
            <person name="Cros-Aarteil S."/>
            <person name="Calhoun S."/>
            <person name="Haridas S."/>
            <person name="Kuo A."/>
            <person name="Mondo S."/>
            <person name="Pangilinan J."/>
            <person name="Riley R."/>
            <person name="LaButti K."/>
            <person name="Andreopoulos B."/>
            <person name="Lipzen A."/>
            <person name="Chen C."/>
            <person name="Yan M."/>
            <person name="Daum C."/>
            <person name="Ng V."/>
            <person name="Clum A."/>
            <person name="Steindorff A."/>
            <person name="Ohm R.A."/>
            <person name="Martin F."/>
            <person name="Silar P."/>
            <person name="Natvig D.O."/>
            <person name="Lalanne C."/>
            <person name="Gautier V."/>
            <person name="Ament-Velasquez S.L."/>
            <person name="Kruys A."/>
            <person name="Hutchinson M.I."/>
            <person name="Powell A.J."/>
            <person name="Barry K."/>
            <person name="Miller A.N."/>
            <person name="Grigoriev I.V."/>
            <person name="Debuchy R."/>
            <person name="Gladieux P."/>
            <person name="Hiltunen Thoren M."/>
            <person name="Johannesson H."/>
        </authorList>
    </citation>
    <scope>NUCLEOTIDE SEQUENCE</scope>
    <source>
        <strain evidence="2">SMH4131-1</strain>
    </source>
</reference>
<dbReference type="Gene3D" id="3.40.50.150">
    <property type="entry name" value="Vaccinia Virus protein VP39"/>
    <property type="match status" value="1"/>
</dbReference>
<keyword evidence="1" id="KW-0472">Membrane</keyword>
<accession>A0AAE0ILF7</accession>
<proteinExistence type="predicted"/>
<dbReference type="PANTHER" id="PTHR45036">
    <property type="entry name" value="METHYLTRANSFERASE LIKE 7B"/>
    <property type="match status" value="1"/>
</dbReference>
<dbReference type="InterPro" id="IPR052356">
    <property type="entry name" value="Thiol_S-MT"/>
</dbReference>
<dbReference type="GO" id="GO:0032259">
    <property type="term" value="P:methylation"/>
    <property type="evidence" value="ECO:0007669"/>
    <property type="project" value="UniProtKB-KW"/>
</dbReference>
<keyword evidence="2" id="KW-0489">Methyltransferase</keyword>
<sequence>MATPLSRTKEALASLLFPWRFMLISLTFLPSTLLTLLRTRDFHSLFSWPLLQAAWFGRFWSWAGPQVRLSAEELVVPLLEGRVVAGKVLPSTNLSSARVPGVGGTVLEIGPGSGNWVSIFSDRYLSPSSTSTESGTTPGTRAKVTRVYGVEPNPAQHPQLRAKIAEAGLGDVYEIVPVGIEDLASSGRVAPESVDCIVSVLCLCSIPEPRKNIAELYGYLKPGGRWFVYEHVKRPLDEGWVMSLYQGFVNLLWPHLIGGCDLRRDTAQWLKKAGPWSEVDLVHPENTPWYHTVPHTIGILTK</sequence>
<keyword evidence="3" id="KW-1185">Reference proteome</keyword>
<gene>
    <name evidence="2" type="ORF">B0T19DRAFT_441135</name>
</gene>
<dbReference type="InterPro" id="IPR029063">
    <property type="entry name" value="SAM-dependent_MTases_sf"/>
</dbReference>
<protein>
    <submittedName>
        <fullName evidence="2">S-adenosyl-L-methionine-dependent methyltransferase</fullName>
    </submittedName>
</protein>
<name>A0AAE0ILF7_9PEZI</name>
<keyword evidence="1" id="KW-0812">Transmembrane</keyword>
<dbReference type="PANTHER" id="PTHR45036:SF1">
    <property type="entry name" value="METHYLTRANSFERASE LIKE 7A"/>
    <property type="match status" value="1"/>
</dbReference>
<dbReference type="AlphaFoldDB" id="A0AAE0ILF7"/>
<organism evidence="2 3">
    <name type="scientific">Cercophora scortea</name>
    <dbReference type="NCBI Taxonomy" id="314031"/>
    <lineage>
        <taxon>Eukaryota</taxon>
        <taxon>Fungi</taxon>
        <taxon>Dikarya</taxon>
        <taxon>Ascomycota</taxon>
        <taxon>Pezizomycotina</taxon>
        <taxon>Sordariomycetes</taxon>
        <taxon>Sordariomycetidae</taxon>
        <taxon>Sordariales</taxon>
        <taxon>Lasiosphaeriaceae</taxon>
        <taxon>Cercophora</taxon>
    </lineage>
</organism>
<feature type="transmembrane region" description="Helical" evidence="1">
    <location>
        <begin position="17"/>
        <end position="37"/>
    </location>
</feature>
<keyword evidence="2" id="KW-0808">Transferase</keyword>
<dbReference type="SUPFAM" id="SSF53335">
    <property type="entry name" value="S-adenosyl-L-methionine-dependent methyltransferases"/>
    <property type="match status" value="1"/>
</dbReference>
<dbReference type="CDD" id="cd02440">
    <property type="entry name" value="AdoMet_MTases"/>
    <property type="match status" value="1"/>
</dbReference>
<dbReference type="Proteomes" id="UP001286456">
    <property type="component" value="Unassembled WGS sequence"/>
</dbReference>
<reference evidence="2" key="2">
    <citation type="submission" date="2023-06" db="EMBL/GenBank/DDBJ databases">
        <authorList>
            <consortium name="Lawrence Berkeley National Laboratory"/>
            <person name="Haridas S."/>
            <person name="Hensen N."/>
            <person name="Bonometti L."/>
            <person name="Westerberg I."/>
            <person name="Brannstrom I.O."/>
            <person name="Guillou S."/>
            <person name="Cros-Aarteil S."/>
            <person name="Calhoun S."/>
            <person name="Kuo A."/>
            <person name="Mondo S."/>
            <person name="Pangilinan J."/>
            <person name="Riley R."/>
            <person name="Labutti K."/>
            <person name="Andreopoulos B."/>
            <person name="Lipzen A."/>
            <person name="Chen C."/>
            <person name="Yanf M."/>
            <person name="Daum C."/>
            <person name="Ng V."/>
            <person name="Clum A."/>
            <person name="Steindorff A."/>
            <person name="Ohm R."/>
            <person name="Martin F."/>
            <person name="Silar P."/>
            <person name="Natvig D."/>
            <person name="Lalanne C."/>
            <person name="Gautier V."/>
            <person name="Ament-Velasquez S.L."/>
            <person name="Kruys A."/>
            <person name="Hutchinson M.I."/>
            <person name="Powell A.J."/>
            <person name="Barry K."/>
            <person name="Miller A.N."/>
            <person name="Grigoriev I.V."/>
            <person name="Debuchy R."/>
            <person name="Gladieux P."/>
            <person name="Thoren M.H."/>
            <person name="Johannesson H."/>
        </authorList>
    </citation>
    <scope>NUCLEOTIDE SEQUENCE</scope>
    <source>
        <strain evidence="2">SMH4131-1</strain>
    </source>
</reference>
<dbReference type="GO" id="GO:0008168">
    <property type="term" value="F:methyltransferase activity"/>
    <property type="evidence" value="ECO:0007669"/>
    <property type="project" value="UniProtKB-KW"/>
</dbReference>
<comment type="caution">
    <text evidence="2">The sequence shown here is derived from an EMBL/GenBank/DDBJ whole genome shotgun (WGS) entry which is preliminary data.</text>
</comment>
<evidence type="ECO:0000256" key="1">
    <source>
        <dbReference type="SAM" id="Phobius"/>
    </source>
</evidence>
<keyword evidence="1" id="KW-1133">Transmembrane helix</keyword>
<evidence type="ECO:0000313" key="3">
    <source>
        <dbReference type="Proteomes" id="UP001286456"/>
    </source>
</evidence>
<dbReference type="EMBL" id="JAUEPO010000003">
    <property type="protein sequence ID" value="KAK3327114.1"/>
    <property type="molecule type" value="Genomic_DNA"/>
</dbReference>
<dbReference type="Pfam" id="PF13489">
    <property type="entry name" value="Methyltransf_23"/>
    <property type="match status" value="1"/>
</dbReference>
<evidence type="ECO:0000313" key="2">
    <source>
        <dbReference type="EMBL" id="KAK3327114.1"/>
    </source>
</evidence>